<sequence length="333" mass="36140">MSSGSSENLPPALDITSSSPNANLPPPPAPKAPSSLKKALPSLASSYHPTLNTRNSSSVSSASQLPLWWKCRRGPDHEWRSTISARLAAGASSGTNPDCPCCLNLKVSQTNSLRVRHPNLAAAWHPTRNPPKWTPDTLLPSSRALVWFICPHGPDHEWRVPVSKAVLPGGLDCPCCGERKVSVTNNLHSVRPDIAALWHPTLNGAGKNPETVLARGGGSVWLKNVDVDEWEVALIDVVDVEGLPPPPPRVPLGEVVEALEDVLEDLENREAAERRRREAAEAARTEQQRRQIEAEEEAALGPQKNGGWKRRFSDKVLSLVPKWGRSRGGEGAQ</sequence>
<evidence type="ECO:0000313" key="3">
    <source>
        <dbReference type="EMBL" id="GMI31067.1"/>
    </source>
</evidence>
<dbReference type="Pfam" id="PF14311">
    <property type="entry name" value="DUF4379"/>
    <property type="match status" value="2"/>
</dbReference>
<feature type="region of interest" description="Disordered" evidence="1">
    <location>
        <begin position="1"/>
        <end position="38"/>
    </location>
</feature>
<name>A0ABQ6MQQ9_9STRA</name>
<dbReference type="EMBL" id="BRYB01003131">
    <property type="protein sequence ID" value="GMI31067.1"/>
    <property type="molecule type" value="Genomic_DNA"/>
</dbReference>
<comment type="caution">
    <text evidence="3">The sequence shown here is derived from an EMBL/GenBank/DDBJ whole genome shotgun (WGS) entry which is preliminary data.</text>
</comment>
<evidence type="ECO:0000259" key="2">
    <source>
        <dbReference type="Pfam" id="PF14311"/>
    </source>
</evidence>
<protein>
    <recommendedName>
        <fullName evidence="2">Treble clef zinc finger domain-containing protein</fullName>
    </recommendedName>
</protein>
<dbReference type="PANTHER" id="PTHR37317">
    <property type="entry name" value="BLR8090 PROTEIN"/>
    <property type="match status" value="1"/>
</dbReference>
<feature type="domain" description="Treble clef zinc finger" evidence="2">
    <location>
        <begin position="120"/>
        <end position="178"/>
    </location>
</feature>
<organism evidence="3 4">
    <name type="scientific">Tetraparma gracilis</name>
    <dbReference type="NCBI Taxonomy" id="2962635"/>
    <lineage>
        <taxon>Eukaryota</taxon>
        <taxon>Sar</taxon>
        <taxon>Stramenopiles</taxon>
        <taxon>Ochrophyta</taxon>
        <taxon>Bolidophyceae</taxon>
        <taxon>Parmales</taxon>
        <taxon>Triparmaceae</taxon>
        <taxon>Tetraparma</taxon>
    </lineage>
</organism>
<proteinExistence type="predicted"/>
<dbReference type="InterPro" id="IPR025487">
    <property type="entry name" value="DUF4379"/>
</dbReference>
<keyword evidence="4" id="KW-1185">Reference proteome</keyword>
<reference evidence="3 4" key="1">
    <citation type="journal article" date="2023" name="Commun. Biol.">
        <title>Genome analysis of Parmales, the sister group of diatoms, reveals the evolutionary specialization of diatoms from phago-mixotrophs to photoautotrophs.</title>
        <authorList>
            <person name="Ban H."/>
            <person name="Sato S."/>
            <person name="Yoshikawa S."/>
            <person name="Yamada K."/>
            <person name="Nakamura Y."/>
            <person name="Ichinomiya M."/>
            <person name="Sato N."/>
            <person name="Blanc-Mathieu R."/>
            <person name="Endo H."/>
            <person name="Kuwata A."/>
            <person name="Ogata H."/>
        </authorList>
    </citation>
    <scope>NUCLEOTIDE SEQUENCE [LARGE SCALE GENOMIC DNA]</scope>
</reference>
<accession>A0ABQ6MQQ9</accession>
<evidence type="ECO:0000313" key="4">
    <source>
        <dbReference type="Proteomes" id="UP001165060"/>
    </source>
</evidence>
<feature type="region of interest" description="Disordered" evidence="1">
    <location>
        <begin position="273"/>
        <end position="309"/>
    </location>
</feature>
<dbReference type="Proteomes" id="UP001165060">
    <property type="component" value="Unassembled WGS sequence"/>
</dbReference>
<gene>
    <name evidence="3" type="ORF">TeGR_g14093</name>
</gene>
<evidence type="ECO:0000256" key="1">
    <source>
        <dbReference type="SAM" id="MobiDB-lite"/>
    </source>
</evidence>
<feature type="compositionally biased region" description="Basic and acidic residues" evidence="1">
    <location>
        <begin position="273"/>
        <end position="293"/>
    </location>
</feature>
<dbReference type="PANTHER" id="PTHR37317:SF1">
    <property type="entry name" value="ZINC-RIBBON DOMAIN-CONTAINING PROTEIN-RELATED"/>
    <property type="match status" value="1"/>
</dbReference>
<feature type="domain" description="Treble clef zinc finger" evidence="2">
    <location>
        <begin position="43"/>
        <end position="102"/>
    </location>
</feature>